<dbReference type="NCBIfam" id="TIGR00254">
    <property type="entry name" value="GGDEF"/>
    <property type="match status" value="1"/>
</dbReference>
<dbReference type="Proteomes" id="UP000002171">
    <property type="component" value="Unassembled WGS sequence"/>
</dbReference>
<dbReference type="SMART" id="SM00267">
    <property type="entry name" value="GGDEF"/>
    <property type="match status" value="1"/>
</dbReference>
<protein>
    <submittedName>
        <fullName evidence="5">Sensory box/GGDEF family protein</fullName>
    </submittedName>
</protein>
<evidence type="ECO:0000259" key="3">
    <source>
        <dbReference type="PROSITE" id="PS50883"/>
    </source>
</evidence>
<dbReference type="AlphaFoldDB" id="A0A7U8GRM6"/>
<sequence length="888" mass="99902">MIGNEGIKPLKLLFTLLSVILLCALVVFSFALWKDVKTSQFDKLFKQNQTLISQSRAFFDHQTRLIVKTVQSRFVTNGVKERSVTNIFDYLMSATNEAAAFSLVDLSGKTLVTRGDITIPSLSDQSNTVIERARTSQTAQIGYLLRAGLLGDSYLPFFVPILSDERKVIAFVVAFYRVQGESSLMNNFITPDGNTMWLLGERGQVRMSYPVPRGVVSDLFGWRLAPETASEIQYNLRSGKTKEGLELEVKGEQVLANVGYLPEYQLITLNSHPVSALFTAWLERMQPIGVIFILFLLAALLAYRAALQISKKISDAKQAAEGNVHKLSKAIEQSPNSVVITDNNWCIEYANSHFDIATAKPNAHDKARGHNIIDYPPYNVLTTDLKKISDEVALSGNWFGERKTDFDGKWYSFSISHITNPSDQITHYVTVVQDISARKQAEAKLYKQANFDPLTGLPNRRRAHENLTAELQSAWKHKQQVAVLYLDIDNFKNVNDTFGHMVGDQLLQLVSARLVKCCKDLANICHISGDEFLVYARYASESDIRKLAQKILDDVQTPVLIEGKQIFVSVSIGISRYPEDNNDVTGLVKFADIALYESKREGRNRYSFFDHELDRRLKRKHTIETELRQALERNEIYMAYQSKNDIASGKIIGFEALMRWNSGVLGPVGPFEFIEVAEDIGVINELGEFALRQACIDLQEFQKFSDTTLKMAVNLSIRQLNDDSIVDMVAKGIEETGIDPSRLELEITESLLAENIDQILPRLERLLELGTALTIDDFGTGYSSLSYLTTFPVSTLKVDRAFVKDMVSNEGDATLTHTIITMAHALGMKVVAEGIEDEDQLAMLREQNCDIGQGYLFSKPLTQKEMEILIETHELPETTGFKSKHFRI</sequence>
<dbReference type="InterPro" id="IPR029787">
    <property type="entry name" value="Nucleotide_cyclase"/>
</dbReference>
<organism evidence="5 6">
    <name type="scientific">Neptuniibacter caesariensis</name>
    <dbReference type="NCBI Taxonomy" id="207954"/>
    <lineage>
        <taxon>Bacteria</taxon>
        <taxon>Pseudomonadati</taxon>
        <taxon>Pseudomonadota</taxon>
        <taxon>Gammaproteobacteria</taxon>
        <taxon>Oceanospirillales</taxon>
        <taxon>Oceanospirillaceae</taxon>
        <taxon>Neptuniibacter</taxon>
    </lineage>
</organism>
<keyword evidence="1" id="KW-0472">Membrane</keyword>
<gene>
    <name evidence="5" type="ORF">MED92_01024</name>
</gene>
<dbReference type="InterPro" id="IPR043128">
    <property type="entry name" value="Rev_trsase/Diguanyl_cyclase"/>
</dbReference>
<dbReference type="EMBL" id="AAOW01000018">
    <property type="protein sequence ID" value="EAR60403.1"/>
    <property type="molecule type" value="Genomic_DNA"/>
</dbReference>
<dbReference type="Gene3D" id="3.20.20.450">
    <property type="entry name" value="EAL domain"/>
    <property type="match status" value="1"/>
</dbReference>
<evidence type="ECO:0000313" key="5">
    <source>
        <dbReference type="EMBL" id="EAR60403.1"/>
    </source>
</evidence>
<dbReference type="PANTHER" id="PTHR44757">
    <property type="entry name" value="DIGUANYLATE CYCLASE DGCP"/>
    <property type="match status" value="1"/>
</dbReference>
<dbReference type="InterPro" id="IPR001633">
    <property type="entry name" value="EAL_dom"/>
</dbReference>
<reference evidence="5 6" key="1">
    <citation type="submission" date="2006-02" db="EMBL/GenBank/DDBJ databases">
        <authorList>
            <person name="Pinhassi J."/>
            <person name="Pedros-Alio C."/>
            <person name="Ferriera S."/>
            <person name="Johnson J."/>
            <person name="Kravitz S."/>
            <person name="Halpern A."/>
            <person name="Remington K."/>
            <person name="Beeson K."/>
            <person name="Tran B."/>
            <person name="Rogers Y.-H."/>
            <person name="Friedman R."/>
            <person name="Venter J.C."/>
        </authorList>
    </citation>
    <scope>NUCLEOTIDE SEQUENCE [LARGE SCALE GENOMIC DNA]</scope>
    <source>
        <strain evidence="5 6">MED92</strain>
    </source>
</reference>
<feature type="domain" description="EAL" evidence="3">
    <location>
        <begin position="620"/>
        <end position="874"/>
    </location>
</feature>
<dbReference type="SUPFAM" id="SSF55073">
    <property type="entry name" value="Nucleotide cyclase"/>
    <property type="match status" value="1"/>
</dbReference>
<keyword evidence="6" id="KW-1185">Reference proteome</keyword>
<dbReference type="InterPro" id="IPR000160">
    <property type="entry name" value="GGDEF_dom"/>
</dbReference>
<keyword evidence="1" id="KW-0812">Transmembrane</keyword>
<dbReference type="PROSITE" id="PS50113">
    <property type="entry name" value="PAC"/>
    <property type="match status" value="1"/>
</dbReference>
<proteinExistence type="predicted"/>
<dbReference type="PANTHER" id="PTHR44757:SF2">
    <property type="entry name" value="BIOFILM ARCHITECTURE MAINTENANCE PROTEIN MBAA"/>
    <property type="match status" value="1"/>
</dbReference>
<feature type="transmembrane region" description="Helical" evidence="1">
    <location>
        <begin position="12"/>
        <end position="33"/>
    </location>
</feature>
<dbReference type="InterPro" id="IPR000700">
    <property type="entry name" value="PAS-assoc_C"/>
</dbReference>
<feature type="domain" description="GGDEF" evidence="4">
    <location>
        <begin position="479"/>
        <end position="611"/>
    </location>
</feature>
<dbReference type="Gene3D" id="3.30.70.270">
    <property type="match status" value="1"/>
</dbReference>
<name>A0A7U8GRM6_NEPCE</name>
<dbReference type="InterPro" id="IPR035919">
    <property type="entry name" value="EAL_sf"/>
</dbReference>
<dbReference type="CDD" id="cd01949">
    <property type="entry name" value="GGDEF"/>
    <property type="match status" value="1"/>
</dbReference>
<dbReference type="InterPro" id="IPR035965">
    <property type="entry name" value="PAS-like_dom_sf"/>
</dbReference>
<dbReference type="SUPFAM" id="SSF141868">
    <property type="entry name" value="EAL domain-like"/>
    <property type="match status" value="1"/>
</dbReference>
<feature type="domain" description="PAC" evidence="2">
    <location>
        <begin position="388"/>
        <end position="447"/>
    </location>
</feature>
<evidence type="ECO:0000256" key="1">
    <source>
        <dbReference type="SAM" id="Phobius"/>
    </source>
</evidence>
<feature type="transmembrane region" description="Helical" evidence="1">
    <location>
        <begin position="288"/>
        <end position="307"/>
    </location>
</feature>
<dbReference type="SUPFAM" id="SSF55785">
    <property type="entry name" value="PYP-like sensor domain (PAS domain)"/>
    <property type="match status" value="1"/>
</dbReference>
<evidence type="ECO:0000259" key="2">
    <source>
        <dbReference type="PROSITE" id="PS50113"/>
    </source>
</evidence>
<evidence type="ECO:0000313" key="6">
    <source>
        <dbReference type="Proteomes" id="UP000002171"/>
    </source>
</evidence>
<comment type="caution">
    <text evidence="5">The sequence shown here is derived from an EMBL/GenBank/DDBJ whole genome shotgun (WGS) entry which is preliminary data.</text>
</comment>
<dbReference type="Pfam" id="PF00990">
    <property type="entry name" value="GGDEF"/>
    <property type="match status" value="1"/>
</dbReference>
<dbReference type="PROSITE" id="PS50887">
    <property type="entry name" value="GGDEF"/>
    <property type="match status" value="1"/>
</dbReference>
<dbReference type="SMART" id="SM00052">
    <property type="entry name" value="EAL"/>
    <property type="match status" value="1"/>
</dbReference>
<dbReference type="Gene3D" id="3.30.450.20">
    <property type="entry name" value="PAS domain"/>
    <property type="match status" value="1"/>
</dbReference>
<dbReference type="InterPro" id="IPR052155">
    <property type="entry name" value="Biofilm_reg_signaling"/>
</dbReference>
<evidence type="ECO:0000259" key="4">
    <source>
        <dbReference type="PROSITE" id="PS50887"/>
    </source>
</evidence>
<keyword evidence="1" id="KW-1133">Transmembrane helix</keyword>
<dbReference type="CDD" id="cd01948">
    <property type="entry name" value="EAL"/>
    <property type="match status" value="1"/>
</dbReference>
<accession>A0A7U8GRM6</accession>
<dbReference type="PROSITE" id="PS50883">
    <property type="entry name" value="EAL"/>
    <property type="match status" value="1"/>
</dbReference>
<dbReference type="Pfam" id="PF00563">
    <property type="entry name" value="EAL"/>
    <property type="match status" value="1"/>
</dbReference>